<dbReference type="OrthoDB" id="586580at2"/>
<name>A0A0D8ZLI5_9CYAN</name>
<dbReference type="RefSeq" id="WP_045057042.1">
    <property type="nucleotide sequence ID" value="NZ_CAWMDP010000039.1"/>
</dbReference>
<comment type="caution">
    <text evidence="2">The sequence shown here is derived from an EMBL/GenBank/DDBJ whole genome shotgun (WGS) entry which is preliminary data.</text>
</comment>
<evidence type="ECO:0000313" key="3">
    <source>
        <dbReference type="Proteomes" id="UP000032452"/>
    </source>
</evidence>
<reference evidence="2 3" key="1">
    <citation type="submission" date="2015-02" db="EMBL/GenBank/DDBJ databases">
        <title>Draft genome of a novel marine cyanobacterium (Chroococcales) isolated from South Atlantic Ocean.</title>
        <authorList>
            <person name="Rigonato J."/>
            <person name="Alvarenga D.O."/>
            <person name="Branco L.H."/>
            <person name="Varani A.M."/>
            <person name="Brandini F.P."/>
            <person name="Fiore M.F."/>
        </authorList>
    </citation>
    <scope>NUCLEOTIDE SEQUENCE [LARGE SCALE GENOMIC DNA]</scope>
    <source>
        <strain evidence="2 3">CENA595</strain>
    </source>
</reference>
<dbReference type="EMBL" id="JYON01000038">
    <property type="protein sequence ID" value="KJH69605.1"/>
    <property type="molecule type" value="Genomic_DNA"/>
</dbReference>
<evidence type="ECO:0000256" key="1">
    <source>
        <dbReference type="SAM" id="Coils"/>
    </source>
</evidence>
<dbReference type="Proteomes" id="UP000032452">
    <property type="component" value="Unassembled WGS sequence"/>
</dbReference>
<dbReference type="AlphaFoldDB" id="A0A0D8ZLI5"/>
<gene>
    <name evidence="2" type="ORF">UH38_23015</name>
</gene>
<sequence>MSDGREANRLRHRIQALKERIAQLEAELRAMRRQTEAQRQRIAHKYGDEFLALIDGDPDARVTVTDIVQRLVFQDEEGNVVSETDSSLVGKVIQVRFRSLH</sequence>
<evidence type="ECO:0000313" key="2">
    <source>
        <dbReference type="EMBL" id="KJH69605.1"/>
    </source>
</evidence>
<keyword evidence="3" id="KW-1185">Reference proteome</keyword>
<feature type="coiled-coil region" evidence="1">
    <location>
        <begin position="7"/>
        <end position="41"/>
    </location>
</feature>
<proteinExistence type="predicted"/>
<organism evidence="2 3">
    <name type="scientific">Aliterella atlantica CENA595</name>
    <dbReference type="NCBI Taxonomy" id="1618023"/>
    <lineage>
        <taxon>Bacteria</taxon>
        <taxon>Bacillati</taxon>
        <taxon>Cyanobacteriota</taxon>
        <taxon>Cyanophyceae</taxon>
        <taxon>Chroococcidiopsidales</taxon>
        <taxon>Aliterellaceae</taxon>
        <taxon>Aliterella</taxon>
    </lineage>
</organism>
<protein>
    <submittedName>
        <fullName evidence="2">Uncharacterized protein</fullName>
    </submittedName>
</protein>
<keyword evidence="1" id="KW-0175">Coiled coil</keyword>
<accession>A0A0D8ZLI5</accession>